<reference evidence="1" key="1">
    <citation type="submission" date="2020-11" db="EMBL/GenBank/DDBJ databases">
        <authorList>
            <person name="Tran Van P."/>
        </authorList>
    </citation>
    <scope>NUCLEOTIDE SEQUENCE</scope>
</reference>
<protein>
    <submittedName>
        <fullName evidence="1">Uncharacterized protein</fullName>
    </submittedName>
</protein>
<gene>
    <name evidence="1" type="ORF">TSIB3V08_LOCUS6784</name>
</gene>
<dbReference type="EMBL" id="OC003006">
    <property type="protein sequence ID" value="CAD7262685.1"/>
    <property type="molecule type" value="Genomic_DNA"/>
</dbReference>
<proteinExistence type="predicted"/>
<accession>A0A7R9G1W1</accession>
<name>A0A7R9G1W1_TIMSH</name>
<organism evidence="1">
    <name type="scientific">Timema shepardi</name>
    <name type="common">Walking stick</name>
    <dbReference type="NCBI Taxonomy" id="629360"/>
    <lineage>
        <taxon>Eukaryota</taxon>
        <taxon>Metazoa</taxon>
        <taxon>Ecdysozoa</taxon>
        <taxon>Arthropoda</taxon>
        <taxon>Hexapoda</taxon>
        <taxon>Insecta</taxon>
        <taxon>Pterygota</taxon>
        <taxon>Neoptera</taxon>
        <taxon>Polyneoptera</taxon>
        <taxon>Phasmatodea</taxon>
        <taxon>Timematodea</taxon>
        <taxon>Timematoidea</taxon>
        <taxon>Timematidae</taxon>
        <taxon>Timema</taxon>
    </lineage>
</organism>
<dbReference type="AlphaFoldDB" id="A0A7R9G1W1"/>
<sequence>MRRESGKPFGGNFLSSRGNLELFCAKQELPLCGHRDFGYLSPEEPTANDGNFRALLRYRASHGDNVLADYILPSAGNAIVSAKRAKALKDILEAAGKGNTVFHKYCETRWVERHDAVSVFHECFDWIIEALDTIMSNETEANGKYTSLYTCL</sequence>
<evidence type="ECO:0000313" key="1">
    <source>
        <dbReference type="EMBL" id="CAD7262685.1"/>
    </source>
</evidence>